<evidence type="ECO:0000256" key="7">
    <source>
        <dbReference type="ARBA" id="ARBA00022741"/>
    </source>
</evidence>
<dbReference type="Gene3D" id="3.40.1110.10">
    <property type="entry name" value="Calcium-transporting ATPase, cytoplasmic domain N"/>
    <property type="match status" value="1"/>
</dbReference>
<dbReference type="SFLD" id="SFLDS00003">
    <property type="entry name" value="Haloacid_Dehalogenase"/>
    <property type="match status" value="1"/>
</dbReference>
<evidence type="ECO:0000256" key="13">
    <source>
        <dbReference type="ARBA" id="ARBA00023065"/>
    </source>
</evidence>
<protein>
    <recommendedName>
        <fullName evidence="3">P-type Cu(+) transporter</fullName>
        <ecNumber evidence="3">7.2.2.8</ecNumber>
    </recommendedName>
</protein>
<feature type="transmembrane region" description="Helical" evidence="16">
    <location>
        <begin position="429"/>
        <end position="448"/>
    </location>
</feature>
<gene>
    <name evidence="19" type="ORF">E0W60_33085</name>
</gene>
<dbReference type="InterPro" id="IPR011017">
    <property type="entry name" value="TRASH_dom"/>
</dbReference>
<dbReference type="SFLD" id="SFLDG00002">
    <property type="entry name" value="C1.7:_P-type_atpase_like"/>
    <property type="match status" value="1"/>
</dbReference>
<dbReference type="OrthoDB" id="8552908at2"/>
<evidence type="ECO:0000256" key="3">
    <source>
        <dbReference type="ARBA" id="ARBA00012517"/>
    </source>
</evidence>
<dbReference type="SUPFAM" id="SSF81653">
    <property type="entry name" value="Calcium ATPase, transduction domain A"/>
    <property type="match status" value="1"/>
</dbReference>
<keyword evidence="11 16" id="KW-1133">Transmembrane helix</keyword>
<feature type="transmembrane region" description="Helical" evidence="16">
    <location>
        <begin position="238"/>
        <end position="262"/>
    </location>
</feature>
<reference evidence="19 20" key="1">
    <citation type="submission" date="2019-03" db="EMBL/GenBank/DDBJ databases">
        <title>Efficiently degradation of phenoxyalkanoic acid herbicides by Cupriavidus oxalaticus strain X32.</title>
        <authorList>
            <person name="Sheng X."/>
        </authorList>
    </citation>
    <scope>NUCLEOTIDE SEQUENCE [LARGE SCALE GENOMIC DNA]</scope>
    <source>
        <strain evidence="19 20">X32</strain>
        <plasmid evidence="19 20">unnamed1</plasmid>
    </source>
</reference>
<evidence type="ECO:0000256" key="16">
    <source>
        <dbReference type="RuleBase" id="RU362081"/>
    </source>
</evidence>
<dbReference type="Pfam" id="PF00122">
    <property type="entry name" value="E1-E2_ATPase"/>
    <property type="match status" value="1"/>
</dbReference>
<feature type="domain" description="TRASH" evidence="18">
    <location>
        <begin position="118"/>
        <end position="155"/>
    </location>
</feature>
<dbReference type="InterPro" id="IPR007029">
    <property type="entry name" value="YHS_dom"/>
</dbReference>
<comment type="catalytic activity">
    <reaction evidence="15">
        <text>Cu(+)(in) + ATP + H2O = Cu(+)(out) + ADP + phosphate + H(+)</text>
        <dbReference type="Rhea" id="RHEA:25792"/>
        <dbReference type="ChEBI" id="CHEBI:15377"/>
        <dbReference type="ChEBI" id="CHEBI:15378"/>
        <dbReference type="ChEBI" id="CHEBI:30616"/>
        <dbReference type="ChEBI" id="CHEBI:43474"/>
        <dbReference type="ChEBI" id="CHEBI:49552"/>
        <dbReference type="ChEBI" id="CHEBI:456216"/>
        <dbReference type="EC" id="7.2.2.8"/>
    </reaction>
</comment>
<evidence type="ECO:0000313" key="20">
    <source>
        <dbReference type="Proteomes" id="UP000295294"/>
    </source>
</evidence>
<keyword evidence="9 16" id="KW-0067">ATP-binding</keyword>
<evidence type="ECO:0000256" key="2">
    <source>
        <dbReference type="ARBA" id="ARBA00006024"/>
    </source>
</evidence>
<dbReference type="PANTHER" id="PTHR43520">
    <property type="entry name" value="ATP7, ISOFORM B"/>
    <property type="match status" value="1"/>
</dbReference>
<dbReference type="FunFam" id="3.40.50.1000:FF:000144">
    <property type="entry name" value="copper-transporting ATPase 1 isoform X2"/>
    <property type="match status" value="1"/>
</dbReference>
<dbReference type="SUPFAM" id="SSF47240">
    <property type="entry name" value="Ferritin-like"/>
    <property type="match status" value="1"/>
</dbReference>
<comment type="subcellular location">
    <subcellularLocation>
        <location evidence="16">Cell membrane</location>
    </subcellularLocation>
    <subcellularLocation>
        <location evidence="1">Endomembrane system</location>
        <topology evidence="1">Multi-pass membrane protein</topology>
    </subcellularLocation>
</comment>
<evidence type="ECO:0000256" key="6">
    <source>
        <dbReference type="ARBA" id="ARBA00022723"/>
    </source>
</evidence>
<feature type="transmembrane region" description="Helical" evidence="16">
    <location>
        <begin position="766"/>
        <end position="783"/>
    </location>
</feature>
<dbReference type="PROSITE" id="PS00154">
    <property type="entry name" value="ATPASE_E1_E2"/>
    <property type="match status" value="1"/>
</dbReference>
<keyword evidence="16" id="KW-1003">Cell membrane</keyword>
<proteinExistence type="inferred from homology"/>
<dbReference type="EMBL" id="CP038636">
    <property type="protein sequence ID" value="QBY55797.1"/>
    <property type="molecule type" value="Genomic_DNA"/>
</dbReference>
<organism evidence="19 20">
    <name type="scientific">Cupriavidus oxalaticus</name>
    <dbReference type="NCBI Taxonomy" id="96344"/>
    <lineage>
        <taxon>Bacteria</taxon>
        <taxon>Pseudomonadati</taxon>
        <taxon>Pseudomonadota</taxon>
        <taxon>Betaproteobacteria</taxon>
        <taxon>Burkholderiales</taxon>
        <taxon>Burkholderiaceae</taxon>
        <taxon>Cupriavidus</taxon>
    </lineage>
</organism>
<evidence type="ECO:0000256" key="17">
    <source>
        <dbReference type="SAM" id="MobiDB-lite"/>
    </source>
</evidence>
<feature type="compositionally biased region" description="Low complexity" evidence="17">
    <location>
        <begin position="95"/>
        <end position="107"/>
    </location>
</feature>
<keyword evidence="8" id="KW-0187">Copper transport</keyword>
<feature type="region of interest" description="Disordered" evidence="17">
    <location>
        <begin position="82"/>
        <end position="111"/>
    </location>
</feature>
<dbReference type="NCBIfam" id="TIGR01511">
    <property type="entry name" value="ATPase-IB1_Cu"/>
    <property type="match status" value="1"/>
</dbReference>
<evidence type="ECO:0000256" key="9">
    <source>
        <dbReference type="ARBA" id="ARBA00022840"/>
    </source>
</evidence>
<feature type="transmembrane region" description="Helical" evidence="16">
    <location>
        <begin position="789"/>
        <end position="809"/>
    </location>
</feature>
<dbReference type="EC" id="7.2.2.8" evidence="3"/>
<evidence type="ECO:0000256" key="14">
    <source>
        <dbReference type="ARBA" id="ARBA00023136"/>
    </source>
</evidence>
<dbReference type="InterPro" id="IPR023299">
    <property type="entry name" value="ATPase_P-typ_cyto_dom_N"/>
</dbReference>
<dbReference type="FunFam" id="2.70.150.10:FF:000002">
    <property type="entry name" value="Copper-transporting ATPase 1, putative"/>
    <property type="match status" value="1"/>
</dbReference>
<keyword evidence="12" id="KW-0186">Copper</keyword>
<dbReference type="InterPro" id="IPR059000">
    <property type="entry name" value="ATPase_P-type_domA"/>
</dbReference>
<dbReference type="PRINTS" id="PR00943">
    <property type="entry name" value="CUATPASE"/>
</dbReference>
<dbReference type="SMART" id="SM00746">
    <property type="entry name" value="TRASH"/>
    <property type="match status" value="2"/>
</dbReference>
<keyword evidence="5 16" id="KW-0812">Transmembrane</keyword>
<dbReference type="InterPro" id="IPR018303">
    <property type="entry name" value="ATPase_P-typ_P_site"/>
</dbReference>
<dbReference type="Pfam" id="PF04945">
    <property type="entry name" value="YHS"/>
    <property type="match status" value="2"/>
</dbReference>
<dbReference type="SUPFAM" id="SSF56784">
    <property type="entry name" value="HAD-like"/>
    <property type="match status" value="1"/>
</dbReference>
<dbReference type="GO" id="GO:0016887">
    <property type="term" value="F:ATP hydrolysis activity"/>
    <property type="evidence" value="ECO:0007669"/>
    <property type="project" value="InterPro"/>
</dbReference>
<dbReference type="InterPro" id="IPR023298">
    <property type="entry name" value="ATPase_P-typ_TM_dom_sf"/>
</dbReference>
<dbReference type="InterPro" id="IPR008250">
    <property type="entry name" value="ATPase_P-typ_transduc_dom_A_sf"/>
</dbReference>
<evidence type="ECO:0000256" key="1">
    <source>
        <dbReference type="ARBA" id="ARBA00004127"/>
    </source>
</evidence>
<dbReference type="InterPro" id="IPR027256">
    <property type="entry name" value="P-typ_ATPase_IB"/>
</dbReference>
<dbReference type="GO" id="GO:0005886">
    <property type="term" value="C:plasma membrane"/>
    <property type="evidence" value="ECO:0007669"/>
    <property type="project" value="UniProtKB-SubCell"/>
</dbReference>
<geneLocation type="plasmid" evidence="19">
    <name>unnamed1</name>
</geneLocation>
<keyword evidence="10" id="KW-1278">Translocase</keyword>
<name>A0A4P7LSY8_9BURK</name>
<feature type="transmembrane region" description="Helical" evidence="16">
    <location>
        <begin position="454"/>
        <end position="483"/>
    </location>
</feature>
<feature type="transmembrane region" description="Helical" evidence="16">
    <location>
        <begin position="274"/>
        <end position="292"/>
    </location>
</feature>
<feature type="region of interest" description="Disordered" evidence="17">
    <location>
        <begin position="1"/>
        <end position="30"/>
    </location>
</feature>
<dbReference type="NCBIfam" id="TIGR01525">
    <property type="entry name" value="ATPase-IB_hvy"/>
    <property type="match status" value="1"/>
</dbReference>
<dbReference type="SFLD" id="SFLDF00027">
    <property type="entry name" value="p-type_atpase"/>
    <property type="match status" value="1"/>
</dbReference>
<dbReference type="GO" id="GO:0012505">
    <property type="term" value="C:endomembrane system"/>
    <property type="evidence" value="ECO:0007669"/>
    <property type="project" value="UniProtKB-SubCell"/>
</dbReference>
<dbReference type="AlphaFoldDB" id="A0A4P7LSY8"/>
<evidence type="ECO:0000256" key="4">
    <source>
        <dbReference type="ARBA" id="ARBA00022448"/>
    </source>
</evidence>
<dbReference type="InterPro" id="IPR044492">
    <property type="entry name" value="P_typ_ATPase_HD_dom"/>
</dbReference>
<dbReference type="GO" id="GO:0055070">
    <property type="term" value="P:copper ion homeostasis"/>
    <property type="evidence" value="ECO:0007669"/>
    <property type="project" value="TreeGrafter"/>
</dbReference>
<dbReference type="Proteomes" id="UP000295294">
    <property type="component" value="Plasmid unnamed1"/>
</dbReference>
<dbReference type="SUPFAM" id="SSF81665">
    <property type="entry name" value="Calcium ATPase, transmembrane domain M"/>
    <property type="match status" value="1"/>
</dbReference>
<dbReference type="GO" id="GO:0005524">
    <property type="term" value="F:ATP binding"/>
    <property type="evidence" value="ECO:0007669"/>
    <property type="project" value="UniProtKB-UniRule"/>
</dbReference>
<keyword evidence="4" id="KW-0813">Transport</keyword>
<dbReference type="KEGG" id="cox:E0W60_33085"/>
<keyword evidence="13" id="KW-0406">Ion transport</keyword>
<evidence type="ECO:0000256" key="10">
    <source>
        <dbReference type="ARBA" id="ARBA00022967"/>
    </source>
</evidence>
<feature type="compositionally biased region" description="Polar residues" evidence="17">
    <location>
        <begin position="1"/>
        <end position="20"/>
    </location>
</feature>
<dbReference type="InterPro" id="IPR036412">
    <property type="entry name" value="HAD-like_sf"/>
</dbReference>
<keyword evidence="7 16" id="KW-0547">Nucleotide-binding</keyword>
<feature type="transmembrane region" description="Helical" evidence="16">
    <location>
        <begin position="206"/>
        <end position="226"/>
    </location>
</feature>
<dbReference type="PANTHER" id="PTHR43520:SF8">
    <property type="entry name" value="P-TYPE CU(+) TRANSPORTER"/>
    <property type="match status" value="1"/>
</dbReference>
<evidence type="ECO:0000256" key="11">
    <source>
        <dbReference type="ARBA" id="ARBA00022989"/>
    </source>
</evidence>
<comment type="similarity">
    <text evidence="2 16">Belongs to the cation transport ATPase (P-type) (TC 3.A.3) family. Type IB subfamily.</text>
</comment>
<evidence type="ECO:0000313" key="19">
    <source>
        <dbReference type="EMBL" id="QBY55797.1"/>
    </source>
</evidence>
<dbReference type="PRINTS" id="PR00119">
    <property type="entry name" value="CATATPASE"/>
</dbReference>
<dbReference type="NCBIfam" id="TIGR01494">
    <property type="entry name" value="ATPase_P-type"/>
    <property type="match status" value="1"/>
</dbReference>
<dbReference type="InterPro" id="IPR009078">
    <property type="entry name" value="Ferritin-like_SF"/>
</dbReference>
<evidence type="ECO:0000256" key="15">
    <source>
        <dbReference type="ARBA" id="ARBA00049289"/>
    </source>
</evidence>
<dbReference type="InterPro" id="IPR001757">
    <property type="entry name" value="P_typ_ATPase"/>
</dbReference>
<dbReference type="Pfam" id="PF00702">
    <property type="entry name" value="Hydrolase"/>
    <property type="match status" value="1"/>
</dbReference>
<evidence type="ECO:0000256" key="8">
    <source>
        <dbReference type="ARBA" id="ARBA00022796"/>
    </source>
</evidence>
<dbReference type="GO" id="GO:0005507">
    <property type="term" value="F:copper ion binding"/>
    <property type="evidence" value="ECO:0007669"/>
    <property type="project" value="TreeGrafter"/>
</dbReference>
<accession>A0A4P7LSY8</accession>
<dbReference type="InterPro" id="IPR023214">
    <property type="entry name" value="HAD_sf"/>
</dbReference>
<evidence type="ECO:0000259" key="18">
    <source>
        <dbReference type="SMART" id="SM00746"/>
    </source>
</evidence>
<dbReference type="GO" id="GO:0140581">
    <property type="term" value="F:P-type monovalent copper transporter activity"/>
    <property type="evidence" value="ECO:0007669"/>
    <property type="project" value="UniProtKB-EC"/>
</dbReference>
<dbReference type="Gene3D" id="2.70.150.10">
    <property type="entry name" value="Calcium-transporting ATPase, cytoplasmic transduction domain A"/>
    <property type="match status" value="1"/>
</dbReference>
<evidence type="ECO:0000256" key="5">
    <source>
        <dbReference type="ARBA" id="ARBA00022692"/>
    </source>
</evidence>
<keyword evidence="19" id="KW-0614">Plasmid</keyword>
<dbReference type="CDD" id="cd02094">
    <property type="entry name" value="P-type_ATPase_Cu-like"/>
    <property type="match status" value="1"/>
</dbReference>
<dbReference type="Gene3D" id="3.40.50.1000">
    <property type="entry name" value="HAD superfamily/HAD-like"/>
    <property type="match status" value="1"/>
</dbReference>
<dbReference type="GO" id="GO:0043682">
    <property type="term" value="F:P-type divalent copper transporter activity"/>
    <property type="evidence" value="ECO:0007669"/>
    <property type="project" value="TreeGrafter"/>
</dbReference>
<keyword evidence="6 16" id="KW-0479">Metal-binding</keyword>
<feature type="domain" description="TRASH" evidence="18">
    <location>
        <begin position="41"/>
        <end position="79"/>
    </location>
</feature>
<evidence type="ECO:0000256" key="12">
    <source>
        <dbReference type="ARBA" id="ARBA00023008"/>
    </source>
</evidence>
<sequence length="822" mass="86500">MSTRSATPTTPTVGEESTVTGGRAPQPTSRLEAARQQYVRDPVCGMEVSPGEAAASVEADHKRYWFCSRRCHQAFLANPAQYIPPPSAEDTPAGASISPPATATIPPGTGGAKQLAKDPICGMMVDKATALSTERGNRKYYFCSESCLRTFESPESELKAMKTRVTIALTGVLALAVLRAGAFLALAAGATLLTWAPIPGLPWLTWGMWLFLLVTPVQFIGGWSFYKGAWNAIRTRNINMDFLIALGTSVAYFYSVVVLFFPSWLPVKVAERDVYFEVSAVIIAFVLLGKYMEEIIKKKSSAAVRRLLDLRPAVAHVLRDGKEVEIPAESIMVGEAVIVRPGEKIPTDGKVVEGESSVDESMLTGESMPVEKKPGAAVIGGTLNRSGAFTLQATKIGADTALAQIIKMVEDAQASTAQIQRLADQVTGYFVPAVVSIALLALVGWTVAGHFPHGLLAFVAVLIISCPCALGVATPAALMVGVGKGADNGILIRGGEVLERAEKLTAVVFDKTGTITRGEPTVTDVISFSNHEESTLLTLAAAVESGSEHPLGEAIVRAAEHRGLAIPKATAITALSGMGIRGQVEGQQAWLGNRRLFGSQGIPTGNAESVLQRLEADGKTAMLVGAGNTLLGVVAVADTVKPEAAEAVAALKARNTKVVLLSGDNRRTAEAIGRQVGIDHVIAEVMPEDKVETIQTLQKQGEVVAMVGDGVNDAPALAAADIGIAIGSGSDVAKETGSIILIRDDVRDVVASIQLSRATMRKIKQNLFWAFIYNTIGIPVAAFGLLNPIIAAAAMALSSLSVVANSALLKRVRLGQASTEAA</sequence>
<keyword evidence="14 16" id="KW-0472">Membrane</keyword>
<feature type="transmembrane region" description="Helical" evidence="16">
    <location>
        <begin position="167"/>
        <end position="194"/>
    </location>
</feature>